<evidence type="ECO:0000256" key="1">
    <source>
        <dbReference type="SAM" id="MobiDB-lite"/>
    </source>
</evidence>
<dbReference type="HOGENOM" id="CLU_2545714_0_0_1"/>
<dbReference type="Gramene" id="Al_scaffold_0004_764">
    <property type="protein sequence ID" value="Al_scaffold_0004_764"/>
    <property type="gene ID" value="Al_scaffold_0004_764"/>
</dbReference>
<organism evidence="3">
    <name type="scientific">Arabidopsis lyrata subsp. lyrata</name>
    <name type="common">Lyre-leaved rock-cress</name>
    <dbReference type="NCBI Taxonomy" id="81972"/>
    <lineage>
        <taxon>Eukaryota</taxon>
        <taxon>Viridiplantae</taxon>
        <taxon>Streptophyta</taxon>
        <taxon>Embryophyta</taxon>
        <taxon>Tracheophyta</taxon>
        <taxon>Spermatophyta</taxon>
        <taxon>Magnoliopsida</taxon>
        <taxon>eudicotyledons</taxon>
        <taxon>Gunneridae</taxon>
        <taxon>Pentapetalae</taxon>
        <taxon>rosids</taxon>
        <taxon>malvids</taxon>
        <taxon>Brassicales</taxon>
        <taxon>Brassicaceae</taxon>
        <taxon>Camelineae</taxon>
        <taxon>Arabidopsis</taxon>
    </lineage>
</organism>
<feature type="compositionally biased region" description="Basic and acidic residues" evidence="1">
    <location>
        <begin position="62"/>
        <end position="83"/>
    </location>
</feature>
<dbReference type="Proteomes" id="UP000008694">
    <property type="component" value="Unassembled WGS sequence"/>
</dbReference>
<evidence type="ECO:0000313" key="3">
    <source>
        <dbReference type="Proteomes" id="UP000008694"/>
    </source>
</evidence>
<sequence length="83" mass="9542">MALGGMSGVHEVHIAVFVVGQKERMLNRNKHIRESHVEKGRGGEVTRLTWKVMDETGISSPENREKGRIKERESREKTREDET</sequence>
<protein>
    <submittedName>
        <fullName evidence="2">Predicted protein</fullName>
    </submittedName>
</protein>
<accession>D7LCP7</accession>
<feature type="region of interest" description="Disordered" evidence="1">
    <location>
        <begin position="52"/>
        <end position="83"/>
    </location>
</feature>
<name>D7LCP7_ARALL</name>
<reference evidence="3" key="1">
    <citation type="journal article" date="2011" name="Nat. Genet.">
        <title>The Arabidopsis lyrata genome sequence and the basis of rapid genome size change.</title>
        <authorList>
            <person name="Hu T.T."/>
            <person name="Pattyn P."/>
            <person name="Bakker E.G."/>
            <person name="Cao J."/>
            <person name="Cheng J.-F."/>
            <person name="Clark R.M."/>
            <person name="Fahlgren N."/>
            <person name="Fawcett J.A."/>
            <person name="Grimwood J."/>
            <person name="Gundlach H."/>
            <person name="Haberer G."/>
            <person name="Hollister J.D."/>
            <person name="Ossowski S."/>
            <person name="Ottilar R.P."/>
            <person name="Salamov A.A."/>
            <person name="Schneeberger K."/>
            <person name="Spannagl M."/>
            <person name="Wang X."/>
            <person name="Yang L."/>
            <person name="Nasrallah M.E."/>
            <person name="Bergelson J."/>
            <person name="Carrington J.C."/>
            <person name="Gaut B.S."/>
            <person name="Schmutz J."/>
            <person name="Mayer K.F.X."/>
            <person name="Van de Peer Y."/>
            <person name="Grigoriev I.V."/>
            <person name="Nordborg M."/>
            <person name="Weigel D."/>
            <person name="Guo Y.-L."/>
        </authorList>
    </citation>
    <scope>NUCLEOTIDE SEQUENCE [LARGE SCALE GENOMIC DNA]</scope>
    <source>
        <strain evidence="3">cv. MN47</strain>
    </source>
</reference>
<keyword evidence="3" id="KW-1185">Reference proteome</keyword>
<dbReference type="EMBL" id="GL348716">
    <property type="protein sequence ID" value="EFH55178.1"/>
    <property type="molecule type" value="Genomic_DNA"/>
</dbReference>
<proteinExistence type="predicted"/>
<gene>
    <name evidence="2" type="ORF">ARALYDRAFT_668045</name>
</gene>
<evidence type="ECO:0000313" key="2">
    <source>
        <dbReference type="EMBL" id="EFH55178.1"/>
    </source>
</evidence>
<dbReference type="AlphaFoldDB" id="D7LCP7"/>